<proteinExistence type="predicted"/>
<dbReference type="InterPro" id="IPR036866">
    <property type="entry name" value="RibonucZ/Hydroxyglut_hydro"/>
</dbReference>
<dbReference type="GO" id="GO:0050661">
    <property type="term" value="F:NADP binding"/>
    <property type="evidence" value="ECO:0007669"/>
    <property type="project" value="InterPro"/>
</dbReference>
<dbReference type="Gene3D" id="3.50.50.60">
    <property type="entry name" value="FAD/NAD(P)-binding domain"/>
    <property type="match status" value="2"/>
</dbReference>
<organism evidence="6 7">
    <name type="scientific">Podospora aff. communis PSN243</name>
    <dbReference type="NCBI Taxonomy" id="3040156"/>
    <lineage>
        <taxon>Eukaryota</taxon>
        <taxon>Fungi</taxon>
        <taxon>Dikarya</taxon>
        <taxon>Ascomycota</taxon>
        <taxon>Pezizomycotina</taxon>
        <taxon>Sordariomycetes</taxon>
        <taxon>Sordariomycetidae</taxon>
        <taxon>Sordariales</taxon>
        <taxon>Podosporaceae</taxon>
        <taxon>Podospora</taxon>
    </lineage>
</organism>
<dbReference type="SMART" id="SM00849">
    <property type="entry name" value="Lactamase_B"/>
    <property type="match status" value="1"/>
</dbReference>
<dbReference type="InterPro" id="IPR020946">
    <property type="entry name" value="Flavin_mOase-like"/>
</dbReference>
<evidence type="ECO:0000259" key="5">
    <source>
        <dbReference type="SMART" id="SM00849"/>
    </source>
</evidence>
<dbReference type="InterPro" id="IPR001279">
    <property type="entry name" value="Metallo-B-lactamas"/>
</dbReference>
<dbReference type="Proteomes" id="UP001321760">
    <property type="component" value="Unassembled WGS sequence"/>
</dbReference>
<dbReference type="Gene3D" id="3.60.15.10">
    <property type="entry name" value="Ribonuclease Z/Hydroxyacylglutathione hydrolase-like"/>
    <property type="match status" value="1"/>
</dbReference>
<dbReference type="GO" id="GO:0050660">
    <property type="term" value="F:flavin adenine dinucleotide binding"/>
    <property type="evidence" value="ECO:0007669"/>
    <property type="project" value="InterPro"/>
</dbReference>
<dbReference type="PANTHER" id="PTHR43098">
    <property type="entry name" value="L-ORNITHINE N(5)-MONOOXYGENASE-RELATED"/>
    <property type="match status" value="1"/>
</dbReference>
<dbReference type="Pfam" id="PF00743">
    <property type="entry name" value="FMO-like"/>
    <property type="match status" value="1"/>
</dbReference>
<dbReference type="AlphaFoldDB" id="A0AAV9GHC9"/>
<dbReference type="EMBL" id="MU865950">
    <property type="protein sequence ID" value="KAK4447414.1"/>
    <property type="molecule type" value="Genomic_DNA"/>
</dbReference>
<dbReference type="CDD" id="cd07730">
    <property type="entry name" value="metallo-hydrolase-like_MBL-fold"/>
    <property type="match status" value="1"/>
</dbReference>
<keyword evidence="3" id="KW-0521">NADP</keyword>
<evidence type="ECO:0000313" key="7">
    <source>
        <dbReference type="Proteomes" id="UP001321760"/>
    </source>
</evidence>
<sequence>MAATQSPVTLPSGGQTVSVKLINPVNFGPAILKRFMAPDVPGLDRFKDSPSFSFLLEHPSGRKLVFDLGIRKDYQNHSPKITDYLPTTGYTIDIKGGVSDILEAGGVSLDEIEAVIWSHWHWDHIGDPSTFPKTTNLIVGPGFKGAMLPGYPANPDSPLLERDYAERELVEIEFSGDKSLTIGGFQAYDYFGDGSFYLLDSPGHAVGHLCGLARTTSGPDSFVLLGGDVCHYAGIFRPSVHLPVPDSITPHPCHPSGTGMPSLCPGHAWEELQTSRGRKATDTLYDMTFGADIPLATRTMGKLQELDCLDNVLVIIAHDSTVRDLVPHFPEPLNDWKEKGLGQKTKWAFFRDMEVYWKPLTEATSHTHTRTTATMSAFAEANKDLDYDVIIVGAGLSGLYSLHRMRQLGLRVKVLEAGEAEGGTWFWNRYPGARFDSESYSYIFSFSQELLDEWHWTEQFSPQPETLKYIQYFTRKFDLAKDIQFNTRIQSAHFQSPGNHWLLTDESARTYTTRYLITAMGILNQPTLPDIPGVETFSGAAWHTARWPADHSSLAGKRVGIIGTGATAIQTIQEIYPMCGSLHIFQRTPNWTAPLRNSKITEPEMAAIRARYPEIFQQCLESYSCFTHVTDYRKTTDYSRDELFARWEELFQQPGFAKVLSVSTDIFTDPVANKLYSDFHADKIRKRVKDPVLAEKLIPKNHGFGTRRVPLESGYYEAFNEPHVHLVDIREDPIQEITPGGVRTGTEEYELDVLIYATGFDAVTGSFGAVDFQGLGGKKLKETWAGGIQTYLGLTVMDFPNMFMIMGPHQMFGNIPRSIEYAVDWVADFITWARDNNITFVHPTQEKMDNWYKHVEKLGEGLLANDVDSWMTGVNKNLKTKQKRSLTRYNGPAPGYRKECDAVKARNYEDFILG</sequence>
<reference evidence="6" key="2">
    <citation type="submission" date="2023-05" db="EMBL/GenBank/DDBJ databases">
        <authorList>
            <consortium name="Lawrence Berkeley National Laboratory"/>
            <person name="Steindorff A."/>
            <person name="Hensen N."/>
            <person name="Bonometti L."/>
            <person name="Westerberg I."/>
            <person name="Brannstrom I.O."/>
            <person name="Guillou S."/>
            <person name="Cros-Aarteil S."/>
            <person name="Calhoun S."/>
            <person name="Haridas S."/>
            <person name="Kuo A."/>
            <person name="Mondo S."/>
            <person name="Pangilinan J."/>
            <person name="Riley R."/>
            <person name="Labutti K."/>
            <person name="Andreopoulos B."/>
            <person name="Lipzen A."/>
            <person name="Chen C."/>
            <person name="Yanf M."/>
            <person name="Daum C."/>
            <person name="Ng V."/>
            <person name="Clum A."/>
            <person name="Ohm R."/>
            <person name="Martin F."/>
            <person name="Silar P."/>
            <person name="Natvig D."/>
            <person name="Lalanne C."/>
            <person name="Gautier V."/>
            <person name="Ament-Velasquez S.L."/>
            <person name="Kruys A."/>
            <person name="Hutchinson M.I."/>
            <person name="Powell A.J."/>
            <person name="Barry K."/>
            <person name="Miller A.N."/>
            <person name="Grigoriev I.V."/>
            <person name="Debuchy R."/>
            <person name="Gladieux P."/>
            <person name="Thoren M.H."/>
            <person name="Johannesson H."/>
        </authorList>
    </citation>
    <scope>NUCLEOTIDE SEQUENCE</scope>
    <source>
        <strain evidence="6">PSN243</strain>
    </source>
</reference>
<evidence type="ECO:0000256" key="4">
    <source>
        <dbReference type="ARBA" id="ARBA00023002"/>
    </source>
</evidence>
<keyword evidence="1" id="KW-0285">Flavoprotein</keyword>
<dbReference type="SUPFAM" id="SSF51905">
    <property type="entry name" value="FAD/NAD(P)-binding domain"/>
    <property type="match status" value="3"/>
</dbReference>
<evidence type="ECO:0000313" key="6">
    <source>
        <dbReference type="EMBL" id="KAK4447414.1"/>
    </source>
</evidence>
<accession>A0AAV9GHC9</accession>
<evidence type="ECO:0000256" key="3">
    <source>
        <dbReference type="ARBA" id="ARBA00022857"/>
    </source>
</evidence>
<dbReference type="InterPro" id="IPR050775">
    <property type="entry name" value="FAD-binding_Monooxygenases"/>
</dbReference>
<name>A0AAV9GHC9_9PEZI</name>
<protein>
    <recommendedName>
        <fullName evidence="5">Metallo-beta-lactamase domain-containing protein</fullName>
    </recommendedName>
</protein>
<evidence type="ECO:0000256" key="2">
    <source>
        <dbReference type="ARBA" id="ARBA00022827"/>
    </source>
</evidence>
<dbReference type="Pfam" id="PF00753">
    <property type="entry name" value="Lactamase_B"/>
    <property type="match status" value="1"/>
</dbReference>
<keyword evidence="2" id="KW-0274">FAD</keyword>
<feature type="domain" description="Metallo-beta-lactamase" evidence="5">
    <location>
        <begin position="50"/>
        <end position="267"/>
    </location>
</feature>
<keyword evidence="4" id="KW-0560">Oxidoreductase</keyword>
<dbReference type="SUPFAM" id="SSF56281">
    <property type="entry name" value="Metallo-hydrolase/oxidoreductase"/>
    <property type="match status" value="1"/>
</dbReference>
<dbReference type="PANTHER" id="PTHR43098:SF5">
    <property type="entry name" value="DUAL-FUNCTIONAL MONOOXYGENASE_METHYLTRANSFERASE PSOF"/>
    <property type="match status" value="1"/>
</dbReference>
<comment type="caution">
    <text evidence="6">The sequence shown here is derived from an EMBL/GenBank/DDBJ whole genome shotgun (WGS) entry which is preliminary data.</text>
</comment>
<keyword evidence="7" id="KW-1185">Reference proteome</keyword>
<dbReference type="InterPro" id="IPR036188">
    <property type="entry name" value="FAD/NAD-bd_sf"/>
</dbReference>
<reference evidence="6" key="1">
    <citation type="journal article" date="2023" name="Mol. Phylogenet. Evol.">
        <title>Genome-scale phylogeny and comparative genomics of the fungal order Sordariales.</title>
        <authorList>
            <person name="Hensen N."/>
            <person name="Bonometti L."/>
            <person name="Westerberg I."/>
            <person name="Brannstrom I.O."/>
            <person name="Guillou S."/>
            <person name="Cros-Aarteil S."/>
            <person name="Calhoun S."/>
            <person name="Haridas S."/>
            <person name="Kuo A."/>
            <person name="Mondo S."/>
            <person name="Pangilinan J."/>
            <person name="Riley R."/>
            <person name="LaButti K."/>
            <person name="Andreopoulos B."/>
            <person name="Lipzen A."/>
            <person name="Chen C."/>
            <person name="Yan M."/>
            <person name="Daum C."/>
            <person name="Ng V."/>
            <person name="Clum A."/>
            <person name="Steindorff A."/>
            <person name="Ohm R.A."/>
            <person name="Martin F."/>
            <person name="Silar P."/>
            <person name="Natvig D.O."/>
            <person name="Lalanne C."/>
            <person name="Gautier V."/>
            <person name="Ament-Velasquez S.L."/>
            <person name="Kruys A."/>
            <person name="Hutchinson M.I."/>
            <person name="Powell A.J."/>
            <person name="Barry K."/>
            <person name="Miller A.N."/>
            <person name="Grigoriev I.V."/>
            <person name="Debuchy R."/>
            <person name="Gladieux P."/>
            <person name="Hiltunen Thoren M."/>
            <person name="Johannesson H."/>
        </authorList>
    </citation>
    <scope>NUCLEOTIDE SEQUENCE</scope>
    <source>
        <strain evidence="6">PSN243</strain>
    </source>
</reference>
<dbReference type="GO" id="GO:0004499">
    <property type="term" value="F:N,N-dimethylaniline monooxygenase activity"/>
    <property type="evidence" value="ECO:0007669"/>
    <property type="project" value="InterPro"/>
</dbReference>
<evidence type="ECO:0000256" key="1">
    <source>
        <dbReference type="ARBA" id="ARBA00022630"/>
    </source>
</evidence>
<gene>
    <name evidence="6" type="ORF">QBC34DRAFT_486374</name>
</gene>